<feature type="compositionally biased region" description="Low complexity" evidence="1">
    <location>
        <begin position="195"/>
        <end position="240"/>
    </location>
</feature>
<evidence type="ECO:0000313" key="3">
    <source>
        <dbReference type="EMBL" id="SBP01024.1"/>
    </source>
</evidence>
<reference evidence="3" key="1">
    <citation type="submission" date="2016-04" db="EMBL/GenBank/DDBJ databases">
        <authorList>
            <person name="Evans L.H."/>
            <person name="Alamgir A."/>
            <person name="Owens N."/>
            <person name="Weber N.D."/>
            <person name="Virtaneva K."/>
            <person name="Barbian K."/>
            <person name="Babar A."/>
            <person name="Rosenke K."/>
        </authorList>
    </citation>
    <scope>NUCLEOTIDE SEQUENCE</scope>
    <source>
        <strain evidence="3">Nono1</strain>
    </source>
</reference>
<evidence type="ECO:0000256" key="2">
    <source>
        <dbReference type="SAM" id="SignalP"/>
    </source>
</evidence>
<feature type="compositionally biased region" description="Gly residues" evidence="1">
    <location>
        <begin position="161"/>
        <end position="184"/>
    </location>
</feature>
<feature type="region of interest" description="Disordered" evidence="1">
    <location>
        <begin position="124"/>
        <end position="243"/>
    </location>
</feature>
<protein>
    <submittedName>
        <fullName evidence="3">Fe-S oxidoreductase</fullName>
    </submittedName>
</protein>
<dbReference type="EMBL" id="LT559118">
    <property type="protein sequence ID" value="SBP01024.1"/>
    <property type="molecule type" value="Genomic_DNA"/>
</dbReference>
<feature type="signal peptide" evidence="2">
    <location>
        <begin position="1"/>
        <end position="25"/>
    </location>
</feature>
<keyword evidence="2" id="KW-0732">Signal</keyword>
<sequence length="375" mass="36001">MYRHALAVVTATSAALLATATPVFGAPVFADDTKSETASGCSNHDVFSINVSPPPPLAGSVTAEDIRGLMDAVIAGSRLHGFFTAGAGAPAVPAVPYLAPVLPFVGAEGARHAMPYDPQHLMPGQPPYAVPGQPLGAATYEPGAGGVPQQPGAGGVPQQPGAGGVSPGQPGGGGTGPSQPGSGGPSPSQPPLPSPSASAAPSTSASAAPSTSASAAPSTSASSAPSASAPAAPGLAPSPLNADEEASVSPVQAMFEDLIGRVLVCARATAEPGTEVPAMTEIDTAQLAQYLEGVLSSLPAACSSPSAGTPAAAQSPAQTPAQSPATLLDAIGVGQILSSLTDYPSLCAGPAAAGGSSTSLLDSIGVTSLFKALAG</sequence>
<evidence type="ECO:0000256" key="1">
    <source>
        <dbReference type="SAM" id="MobiDB-lite"/>
    </source>
</evidence>
<dbReference type="RefSeq" id="WP_225269558.1">
    <property type="nucleotide sequence ID" value="NZ_CP084058.1"/>
</dbReference>
<feature type="chain" id="PRO_5012251334" evidence="2">
    <location>
        <begin position="26"/>
        <end position="375"/>
    </location>
</feature>
<proteinExistence type="predicted"/>
<dbReference type="AlphaFoldDB" id="A0A1M4EQC3"/>
<accession>A0A1M4EQC3</accession>
<gene>
    <name evidence="3" type="ORF">BN4615_P10540</name>
</gene>
<organism evidence="3">
    <name type="scientific">Nonomuraea gerenzanensis</name>
    <dbReference type="NCBI Taxonomy" id="93944"/>
    <lineage>
        <taxon>Bacteria</taxon>
        <taxon>Bacillati</taxon>
        <taxon>Actinomycetota</taxon>
        <taxon>Actinomycetes</taxon>
        <taxon>Streptosporangiales</taxon>
        <taxon>Streptosporangiaceae</taxon>
        <taxon>Nonomuraea</taxon>
    </lineage>
</organism>
<feature type="compositionally biased region" description="Low complexity" evidence="1">
    <location>
        <begin position="147"/>
        <end position="160"/>
    </location>
</feature>
<name>A0A1M4EQC3_9ACTN</name>